<gene>
    <name evidence="3" type="ORF">bsdcttw_17660</name>
</gene>
<dbReference type="Pfam" id="PF08818">
    <property type="entry name" value="DUF1801"/>
    <property type="match status" value="1"/>
</dbReference>
<dbReference type="InterPro" id="IPR015018">
    <property type="entry name" value="DUF1905"/>
</dbReference>
<accession>A0A7I8DNT5</accession>
<evidence type="ECO:0008006" key="5">
    <source>
        <dbReference type="Google" id="ProtNLM"/>
    </source>
</evidence>
<protein>
    <recommendedName>
        <fullName evidence="5">DUF1905 domain-containing protein</fullName>
    </recommendedName>
</protein>
<dbReference type="SUPFAM" id="SSF159888">
    <property type="entry name" value="YdhG-like"/>
    <property type="match status" value="1"/>
</dbReference>
<evidence type="ECO:0000313" key="4">
    <source>
        <dbReference type="Proteomes" id="UP000515703"/>
    </source>
</evidence>
<organism evidence="3 4">
    <name type="scientific">Anaerocolumna chitinilytica</name>
    <dbReference type="NCBI Taxonomy" id="1727145"/>
    <lineage>
        <taxon>Bacteria</taxon>
        <taxon>Bacillati</taxon>
        <taxon>Bacillota</taxon>
        <taxon>Clostridia</taxon>
        <taxon>Lachnospirales</taxon>
        <taxon>Lachnospiraceae</taxon>
        <taxon>Anaerocolumna</taxon>
    </lineage>
</organism>
<dbReference type="InterPro" id="IPR037079">
    <property type="entry name" value="AF2212/PG0164-like_sf"/>
</dbReference>
<proteinExistence type="predicted"/>
<reference evidence="3 4" key="2">
    <citation type="submission" date="2020-08" db="EMBL/GenBank/DDBJ databases">
        <authorList>
            <person name="Ueki A."/>
            <person name="Tonouchi A."/>
        </authorList>
    </citation>
    <scope>NUCLEOTIDE SEQUENCE [LARGE SCALE GENOMIC DNA]</scope>
    <source>
        <strain evidence="3 4">CTTW</strain>
    </source>
</reference>
<feature type="domain" description="YdhG-like" evidence="1">
    <location>
        <begin position="143"/>
        <end position="234"/>
    </location>
</feature>
<evidence type="ECO:0000259" key="2">
    <source>
        <dbReference type="Pfam" id="PF18899"/>
    </source>
</evidence>
<reference evidence="3 4" key="1">
    <citation type="submission" date="2020-08" db="EMBL/GenBank/DDBJ databases">
        <title>Draft genome sequencing of an Anaerocolumna strain isolated from anoxic soil subjected to BSD treatment.</title>
        <authorList>
            <person name="Uek A."/>
            <person name="Tonouchi A."/>
        </authorList>
    </citation>
    <scope>NUCLEOTIDE SEQUENCE [LARGE SCALE GENOMIC DNA]</scope>
    <source>
        <strain evidence="3 4">CTTW</strain>
    </source>
</reference>
<sequence length="344" mass="39089">MNSVFTGVRAKWLPLYEEFRGAAEKKLGAFNEYESSGSIIWKHTSSFAEFNAKKDCMIIGFASDSIHEEWGPAKVIRTSKNRVAHYFEVTDDTLFSELISWIAAAYELTMSNRNSRNNTSPAKEKTEYHNFEEYFALFPEDIQEILEKIRKSIRAAAPEAIEKISWQMPTFWQKENLIHFAAMKNHIGIYPGATGVQVFADKLTGYKTSKGAIQLPLSQPIPYDLIEEITRFRVNEATNGVADTSLDISETVLKEELCEFDAVIKKVPDIDGAYVEIPFDVKERYGKGRVPVHATFDGEPYDGSLVKMKTPCHILGIRKEIREKIGKQPGDMVKVTLQERNTKK</sequence>
<dbReference type="AlphaFoldDB" id="A0A7I8DNT5"/>
<evidence type="ECO:0000313" key="3">
    <source>
        <dbReference type="EMBL" id="BCJ98725.1"/>
    </source>
</evidence>
<dbReference type="EMBL" id="AP023368">
    <property type="protein sequence ID" value="BCJ98725.1"/>
    <property type="molecule type" value="Genomic_DNA"/>
</dbReference>
<dbReference type="KEGG" id="acht:bsdcttw_17660"/>
<dbReference type="SUPFAM" id="SSF141694">
    <property type="entry name" value="AF2212/PG0164-like"/>
    <property type="match status" value="1"/>
</dbReference>
<dbReference type="Proteomes" id="UP000515703">
    <property type="component" value="Chromosome"/>
</dbReference>
<name>A0A7I8DNT5_9FIRM</name>
<dbReference type="InterPro" id="IPR043714">
    <property type="entry name" value="DUF5655"/>
</dbReference>
<feature type="domain" description="DUF5655" evidence="2">
    <location>
        <begin position="2"/>
        <end position="109"/>
    </location>
</feature>
<dbReference type="Pfam" id="PF08922">
    <property type="entry name" value="DUF1905"/>
    <property type="match status" value="1"/>
</dbReference>
<dbReference type="Gene3D" id="2.40.30.100">
    <property type="entry name" value="AF2212/PG0164-like"/>
    <property type="match status" value="1"/>
</dbReference>
<dbReference type="Pfam" id="PF18899">
    <property type="entry name" value="DUF5655"/>
    <property type="match status" value="1"/>
</dbReference>
<evidence type="ECO:0000259" key="1">
    <source>
        <dbReference type="Pfam" id="PF08818"/>
    </source>
</evidence>
<keyword evidence="4" id="KW-1185">Reference proteome</keyword>
<dbReference type="Gene3D" id="3.90.1150.200">
    <property type="match status" value="1"/>
</dbReference>
<dbReference type="InterPro" id="IPR014922">
    <property type="entry name" value="YdhG-like"/>
</dbReference>